<protein>
    <recommendedName>
        <fullName evidence="9">Acetyl-CoA decarbonylase/synthase complex subunit beta</fullName>
        <shortName evidence="9">ACDS complex subunit beta</shortName>
        <ecNumber evidence="9">2.3.1.169</ecNumber>
    </recommendedName>
    <alternativeName>
        <fullName evidence="9">ACDS complex acyltransferase</fullName>
    </alternativeName>
</protein>
<dbReference type="NCBIfam" id="TIGR00316">
    <property type="entry name" value="cdhC"/>
    <property type="match status" value="1"/>
</dbReference>
<evidence type="ECO:0000256" key="3">
    <source>
        <dbReference type="ARBA" id="ARBA00022679"/>
    </source>
</evidence>
<dbReference type="InterPro" id="IPR011254">
    <property type="entry name" value="Prismane-like_sf"/>
</dbReference>
<dbReference type="HAMAP" id="MF_01138">
    <property type="entry name" value="CdhC"/>
    <property type="match status" value="1"/>
</dbReference>
<evidence type="ECO:0000256" key="8">
    <source>
        <dbReference type="ARBA" id="ARBA00025865"/>
    </source>
</evidence>
<keyword evidence="4 9" id="KW-0479">Metal-binding</keyword>
<feature type="region of interest" description="Disordered" evidence="10">
    <location>
        <begin position="403"/>
        <end position="428"/>
    </location>
</feature>
<dbReference type="InterPro" id="IPR023432">
    <property type="entry name" value="CO_DH/Ac-CoA_synth_bsu_arc"/>
</dbReference>
<comment type="similarity">
    <text evidence="1 9">Belongs to the CdhC family.</text>
</comment>
<feature type="binding site" evidence="9">
    <location>
        <position position="196"/>
    </location>
    <ligand>
        <name>[Ni-Fe-S] cluster</name>
        <dbReference type="ChEBI" id="CHEBI:60400"/>
    </ligand>
</feature>
<dbReference type="Gene3D" id="3.40.970.20">
    <property type="entry name" value="Carbon monoxide dehydrogenase alpha subunit. Chain D, domain 4"/>
    <property type="match status" value="1"/>
</dbReference>
<reference evidence="12" key="1">
    <citation type="journal article" date="2020" name="bioRxiv">
        <title>A rank-normalized archaeal taxonomy based on genome phylogeny resolves widespread incomplete and uneven classifications.</title>
        <authorList>
            <person name="Rinke C."/>
            <person name="Chuvochina M."/>
            <person name="Mussig A.J."/>
            <person name="Chaumeil P.-A."/>
            <person name="Waite D.W."/>
            <person name="Whitman W.B."/>
            <person name="Parks D.H."/>
            <person name="Hugenholtz P."/>
        </authorList>
    </citation>
    <scope>NUCLEOTIDE SEQUENCE</scope>
    <source>
        <strain evidence="12">UBA8853</strain>
    </source>
</reference>
<feature type="domain" description="CO dehydrogenase/acetyl-CoA synthase complex beta subunit C-terminal" evidence="11">
    <location>
        <begin position="172"/>
        <end position="402"/>
    </location>
</feature>
<dbReference type="SUPFAM" id="SSF56821">
    <property type="entry name" value="Prismane protein-like"/>
    <property type="match status" value="1"/>
</dbReference>
<feature type="binding site" evidence="9">
    <location>
        <position position="284"/>
    </location>
    <ligand>
        <name>[Ni-Fe-S] cluster</name>
        <dbReference type="ChEBI" id="CHEBI:60400"/>
    </ligand>
</feature>
<evidence type="ECO:0000259" key="11">
    <source>
        <dbReference type="Pfam" id="PF19436"/>
    </source>
</evidence>
<evidence type="ECO:0000256" key="5">
    <source>
        <dbReference type="ARBA" id="ARBA00023004"/>
    </source>
</evidence>
<evidence type="ECO:0000256" key="2">
    <source>
        <dbReference type="ARBA" id="ARBA00022596"/>
    </source>
</evidence>
<dbReference type="Pfam" id="PF03598">
    <property type="entry name" value="CdhC"/>
    <property type="match status" value="1"/>
</dbReference>
<dbReference type="GO" id="GO:0043884">
    <property type="term" value="F:CO-methylating acetyl-CoA synthase activity"/>
    <property type="evidence" value="ECO:0007669"/>
    <property type="project" value="UniProtKB-EC"/>
</dbReference>
<keyword evidence="3 9" id="KW-0808">Transferase</keyword>
<keyword evidence="6 9" id="KW-0411">Iron-sulfur</keyword>
<dbReference type="GO" id="GO:0005506">
    <property type="term" value="F:iron ion binding"/>
    <property type="evidence" value="ECO:0007669"/>
    <property type="project" value="UniProtKB-UniRule"/>
</dbReference>
<dbReference type="Proteomes" id="UP000619545">
    <property type="component" value="Unassembled WGS sequence"/>
</dbReference>
<organism evidence="12 13">
    <name type="scientific">Methanopyrus kandleri</name>
    <dbReference type="NCBI Taxonomy" id="2320"/>
    <lineage>
        <taxon>Archaea</taxon>
        <taxon>Methanobacteriati</taxon>
        <taxon>Methanobacteriota</taxon>
        <taxon>Methanomada group</taxon>
        <taxon>Methanopyri</taxon>
        <taxon>Methanopyrales</taxon>
        <taxon>Methanopyraceae</taxon>
        <taxon>Methanopyrus</taxon>
    </lineage>
</organism>
<dbReference type="InterPro" id="IPR038571">
    <property type="entry name" value="CO_DH/Ac-CoA_synth_bsu_3_sf"/>
</dbReference>
<dbReference type="EMBL" id="DUJS01000002">
    <property type="protein sequence ID" value="HII70053.1"/>
    <property type="molecule type" value="Genomic_DNA"/>
</dbReference>
<evidence type="ECO:0000256" key="7">
    <source>
        <dbReference type="ARBA" id="ARBA00023315"/>
    </source>
</evidence>
<feature type="binding site" evidence="9">
    <location>
        <position position="193"/>
    </location>
    <ligand>
        <name>[Ni-Fe-S] cluster</name>
        <dbReference type="ChEBI" id="CHEBI:60400"/>
    </ligand>
</feature>
<evidence type="ECO:0000256" key="1">
    <source>
        <dbReference type="ARBA" id="ARBA00006862"/>
    </source>
</evidence>
<keyword evidence="2 9" id="KW-0533">Nickel</keyword>
<dbReference type="RefSeq" id="WP_011019089.1">
    <property type="nucleotide sequence ID" value="NZ_DUJS01000002.1"/>
</dbReference>
<dbReference type="EC" id="2.3.1.169" evidence="9"/>
<comment type="catalytic activity">
    <reaction evidence="9">
        <text>Co(I)-[corrinoid Fe-S protein] + acetyl-CoA + H(+) = methyl-Co(III)-[corrinoid Fe-S protein] + CO + CoA</text>
        <dbReference type="Rhea" id="RHEA:45212"/>
        <dbReference type="Rhea" id="RHEA-COMP:11110"/>
        <dbReference type="Rhea" id="RHEA-COMP:11111"/>
        <dbReference type="ChEBI" id="CHEBI:15378"/>
        <dbReference type="ChEBI" id="CHEBI:17245"/>
        <dbReference type="ChEBI" id="CHEBI:57287"/>
        <dbReference type="ChEBI" id="CHEBI:57288"/>
        <dbReference type="ChEBI" id="CHEBI:85033"/>
        <dbReference type="ChEBI" id="CHEBI:85035"/>
        <dbReference type="EC" id="2.3.1.169"/>
    </reaction>
</comment>
<dbReference type="OMA" id="FMHLNQR"/>
<dbReference type="GeneID" id="1476821"/>
<evidence type="ECO:0000256" key="4">
    <source>
        <dbReference type="ARBA" id="ARBA00022723"/>
    </source>
</evidence>
<evidence type="ECO:0000256" key="9">
    <source>
        <dbReference type="HAMAP-Rule" id="MF_01138"/>
    </source>
</evidence>
<comment type="cofactor">
    <cofactor evidence="9">
        <name>[Ni-Fe-S] cluster</name>
        <dbReference type="ChEBI" id="CHEBI:60400"/>
    </cofactor>
    <text evidence="9">Binds 1 [Ni-Fe-S] cluster.</text>
</comment>
<comment type="caution">
    <text evidence="12">The sequence shown here is derived from an EMBL/GenBank/DDBJ whole genome shotgun (WGS) entry which is preliminary data.</text>
</comment>
<dbReference type="InterPro" id="IPR004461">
    <property type="entry name" value="CO_DH/Ac-CoA_synth_bsu"/>
</dbReference>
<comment type="function">
    <text evidence="9">Part of a complex that catalyzes the reversible cleavage of acetyl-CoA, allowing autotrophic growth from CO(2). The alpha-epsilon complex generates CO from CO(2), while the beta subunit (this protein) combines the CO with CoA and a methyl group to form acetyl-CoA. The methyl group, which is incorporated into acetyl-CoA, is transferred to the beta subunit by a corrinoid iron-sulfur protein (the gamma-delta complex).</text>
</comment>
<dbReference type="PANTHER" id="PTHR42281:SF1">
    <property type="entry name" value="ACETYL-COA DECARBONYLASE_SYNTHASE COMPLEX SUBUNIT BETA 1"/>
    <property type="match status" value="1"/>
</dbReference>
<dbReference type="GO" id="GO:0043885">
    <property type="term" value="F:anaerobic carbon-monoxide dehydrogenase activity"/>
    <property type="evidence" value="ECO:0007669"/>
    <property type="project" value="InterPro"/>
</dbReference>
<accession>A0A832WAG3</accession>
<gene>
    <name evidence="9 12" type="primary">cdhC</name>
    <name evidence="12" type="ORF">HA336_02315</name>
</gene>
<sequence>MTSLADLPVDVSPRHEGERIRSGDMYVELAGPKSFGAELFKVVDPDEIEPDKVEVIGPDIDEMEEGGRYPFAIYVKAAGEELEEDVEGVLERRIHEFCNYVEGFMHLNQRDQIWCRVSKNVTEKGFRLEHLGIALRELYKEEFGNVIDSVEVTIMTDEEKVEEFLEYARRVYKKRDERAKGLSEEDVNEFYVCLMCQSFAPTHVCVITPDRPSLCGSITWHDAKAAYKIDPEGPIFPIEKGECLDPEAGEYEGVNEAVKEHSQGTVERVYLHSCLEYPHTSCGCFQAVVFYIPEVDGFGIVDREYPGETPIGLPFSTMAGEASGGEQQPGFVGVSYGYMESDKFLQYDGGWERVVWMPKALKERMKHAIPDELYDKIATEEDATTVEELREFLEKVEHPVVERWAEEEEEEEEKAPEEEAPAEEPTMEVKELPIAPGGGLNVKIVLKNAKIYAEKVIIKRADREDKS</sequence>
<dbReference type="GO" id="GO:0051536">
    <property type="term" value="F:iron-sulfur cluster binding"/>
    <property type="evidence" value="ECO:0007669"/>
    <property type="project" value="UniProtKB-KW"/>
</dbReference>
<evidence type="ECO:0000313" key="12">
    <source>
        <dbReference type="EMBL" id="HII70053.1"/>
    </source>
</evidence>
<proteinExistence type="inferred from homology"/>
<dbReference type="PANTHER" id="PTHR42281">
    <property type="match status" value="1"/>
</dbReference>
<name>A0A832WAG3_9EURY</name>
<dbReference type="Pfam" id="PF19436">
    <property type="entry name" value="ACS_CODH_B_C"/>
    <property type="match status" value="1"/>
</dbReference>
<comment type="subunit">
    <text evidence="8 9">Monomer. The ACDS complex is made up of alpha, epsilon, beta, gamma and delta chains with a probable stoichiometry of (alpha(2)epsilon(2))(4)-beta(8)-(gamma(1)delta(1))(8).</text>
</comment>
<dbReference type="GO" id="GO:0016151">
    <property type="term" value="F:nickel cation binding"/>
    <property type="evidence" value="ECO:0007669"/>
    <property type="project" value="UniProtKB-UniRule"/>
</dbReference>
<dbReference type="InterPro" id="IPR045822">
    <property type="entry name" value="ACS_CODH_B_C"/>
</dbReference>
<evidence type="ECO:0000256" key="10">
    <source>
        <dbReference type="SAM" id="MobiDB-lite"/>
    </source>
</evidence>
<dbReference type="AlphaFoldDB" id="A0A832WAG3"/>
<dbReference type="Gene3D" id="3.40.1470.10">
    <property type="entry name" value="Bifunctional carbon monoxide dehydrogenase/acetyl-coa synthase(codh/acs), Chain M, domain 5"/>
    <property type="match status" value="1"/>
</dbReference>
<keyword evidence="5 9" id="KW-0408">Iron</keyword>
<dbReference type="NCBIfam" id="NF003379">
    <property type="entry name" value="PRK04456.1"/>
    <property type="match status" value="1"/>
</dbReference>
<evidence type="ECO:0000256" key="6">
    <source>
        <dbReference type="ARBA" id="ARBA00023014"/>
    </source>
</evidence>
<dbReference type="Gene3D" id="3.30.1650.10">
    <property type="entry name" value="Bifunctional carbon monoxide dehydrogenase/acetyl-coa synthase(codh/acs), Chain M, domain 3"/>
    <property type="match status" value="1"/>
</dbReference>
<keyword evidence="7 9" id="KW-0012">Acyltransferase</keyword>
<dbReference type="SMR" id="A0A832WAG3"/>
<feature type="binding site" evidence="9">
    <location>
        <position position="282"/>
    </location>
    <ligand>
        <name>[Ni-Fe-S] cluster</name>
        <dbReference type="ChEBI" id="CHEBI:60400"/>
    </ligand>
</feature>
<dbReference type="GO" id="GO:0016407">
    <property type="term" value="F:acetyltransferase activity"/>
    <property type="evidence" value="ECO:0007669"/>
    <property type="project" value="UniProtKB-UniRule"/>
</dbReference>
<dbReference type="GO" id="GO:0006084">
    <property type="term" value="P:acetyl-CoA metabolic process"/>
    <property type="evidence" value="ECO:0007669"/>
    <property type="project" value="InterPro"/>
</dbReference>
<feature type="compositionally biased region" description="Acidic residues" evidence="10">
    <location>
        <begin position="405"/>
        <end position="426"/>
    </location>
</feature>
<evidence type="ECO:0000313" key="13">
    <source>
        <dbReference type="Proteomes" id="UP000619545"/>
    </source>
</evidence>